<dbReference type="Gene3D" id="2.60.40.640">
    <property type="match status" value="2"/>
</dbReference>
<dbReference type="OMA" id="GMATPFH"/>
<dbReference type="AlphaFoldDB" id="Q759V0"/>
<evidence type="ECO:0000256" key="1">
    <source>
        <dbReference type="SAM" id="MobiDB-lite"/>
    </source>
</evidence>
<evidence type="ECO:0000313" key="3">
    <source>
        <dbReference type="EMBL" id="AAS52093.1"/>
    </source>
</evidence>
<dbReference type="FunCoup" id="Q759V0">
    <property type="interactions" value="122"/>
</dbReference>
<dbReference type="SUPFAM" id="SSF81296">
    <property type="entry name" value="E set domains"/>
    <property type="match status" value="1"/>
</dbReference>
<dbReference type="eggNOG" id="KOG3780">
    <property type="taxonomic scope" value="Eukaryota"/>
</dbReference>
<dbReference type="GeneID" id="4620431"/>
<dbReference type="Proteomes" id="UP000000591">
    <property type="component" value="Chromosome IV"/>
</dbReference>
<organism evidence="3 4">
    <name type="scientific">Eremothecium gossypii (strain ATCC 10895 / CBS 109.51 / FGSC 9923 / NRRL Y-1056)</name>
    <name type="common">Yeast</name>
    <name type="synonym">Ashbya gossypii</name>
    <dbReference type="NCBI Taxonomy" id="284811"/>
    <lineage>
        <taxon>Eukaryota</taxon>
        <taxon>Fungi</taxon>
        <taxon>Dikarya</taxon>
        <taxon>Ascomycota</taxon>
        <taxon>Saccharomycotina</taxon>
        <taxon>Saccharomycetes</taxon>
        <taxon>Saccharomycetales</taxon>
        <taxon>Saccharomycetaceae</taxon>
        <taxon>Eremothecium</taxon>
    </lineage>
</organism>
<dbReference type="EMBL" id="AE016817">
    <property type="protein sequence ID" value="AAS52093.1"/>
    <property type="molecule type" value="Genomic_DNA"/>
</dbReference>
<gene>
    <name evidence="3" type="ORF">AGOS_ADR172C</name>
</gene>
<dbReference type="GO" id="GO:0005737">
    <property type="term" value="C:cytoplasm"/>
    <property type="evidence" value="ECO:0000318"/>
    <property type="project" value="GO_Central"/>
</dbReference>
<dbReference type="InParanoid" id="Q759V0"/>
<dbReference type="InterPro" id="IPR014752">
    <property type="entry name" value="Arrestin-like_C"/>
</dbReference>
<dbReference type="GO" id="GO:0005829">
    <property type="term" value="C:cytosol"/>
    <property type="evidence" value="ECO:0000318"/>
    <property type="project" value="GO_Central"/>
</dbReference>
<dbReference type="STRING" id="284811.Q759V0"/>
<dbReference type="GO" id="GO:0030674">
    <property type="term" value="F:protein-macromolecule adaptor activity"/>
    <property type="evidence" value="ECO:0000318"/>
    <property type="project" value="GO_Central"/>
</dbReference>
<dbReference type="InterPro" id="IPR050357">
    <property type="entry name" value="Arrestin_domain-protein"/>
</dbReference>
<proteinExistence type="predicted"/>
<dbReference type="InterPro" id="IPR011022">
    <property type="entry name" value="Arrestin_C-like"/>
</dbReference>
<dbReference type="HOGENOM" id="CLU_018982_1_0_1"/>
<dbReference type="PANTHER" id="PTHR11188">
    <property type="entry name" value="ARRESTIN DOMAIN CONTAINING PROTEIN"/>
    <property type="match status" value="1"/>
</dbReference>
<protein>
    <submittedName>
        <fullName evidence="3">ADR172Cp</fullName>
    </submittedName>
</protein>
<dbReference type="GO" id="GO:0070086">
    <property type="term" value="P:ubiquitin-dependent endocytosis"/>
    <property type="evidence" value="ECO:0000318"/>
    <property type="project" value="GO_Central"/>
</dbReference>
<dbReference type="Pfam" id="PF02752">
    <property type="entry name" value="Arrestin_C"/>
    <property type="match status" value="1"/>
</dbReference>
<feature type="region of interest" description="Disordered" evidence="1">
    <location>
        <begin position="104"/>
        <end position="128"/>
    </location>
</feature>
<dbReference type="RefSeq" id="NP_984269.1">
    <property type="nucleotide sequence ID" value="NM_209622.1"/>
</dbReference>
<dbReference type="GO" id="GO:0005886">
    <property type="term" value="C:plasma membrane"/>
    <property type="evidence" value="ECO:0000318"/>
    <property type="project" value="GO_Central"/>
</dbReference>
<feature type="region of interest" description="Disordered" evidence="1">
    <location>
        <begin position="614"/>
        <end position="645"/>
    </location>
</feature>
<dbReference type="KEGG" id="ago:AGOS_ADR172C"/>
<evidence type="ECO:0000259" key="2">
    <source>
        <dbReference type="SMART" id="SM01017"/>
    </source>
</evidence>
<reference evidence="4" key="2">
    <citation type="journal article" date="2013" name="G3 (Bethesda)">
        <title>Genomes of Ashbya fungi isolated from insects reveal four mating-type loci, numerous translocations, lack of transposons, and distinct gene duplications.</title>
        <authorList>
            <person name="Dietrich F.S."/>
            <person name="Voegeli S."/>
            <person name="Kuo S."/>
            <person name="Philippsen P."/>
        </authorList>
    </citation>
    <scope>GENOME REANNOTATION</scope>
    <source>
        <strain evidence="4">ATCC 10895 / CBS 109.51 / FGSC 9923 / NRRL Y-1056</strain>
    </source>
</reference>
<accession>Q759V0</accession>
<dbReference type="OrthoDB" id="2333384at2759"/>
<dbReference type="GO" id="GO:0031625">
    <property type="term" value="F:ubiquitin protein ligase binding"/>
    <property type="evidence" value="ECO:0000318"/>
    <property type="project" value="GO_Central"/>
</dbReference>
<dbReference type="PANTHER" id="PTHR11188:SF17">
    <property type="entry name" value="FI21816P1"/>
    <property type="match status" value="1"/>
</dbReference>
<sequence length="658" mass="71701">MTKAGSRPLSLFDIRLNSCQDGVLVLKGSADEASSILLSGTIVLSILEPLHVKQLRLGLYGTLRMDFEVAHDTPKGTVMKPVGYDRNVYEHIWDNIDVNSPQANQEFPGMADRSRSSPSLPKQRGKLTASRSLMNIHTTSRSTRVLAEGNYEFPFSAVLPPTLTESVEGLPEASITYKLIARLERGKLNNDYICRKHIRVVRTMTPTSVELSETVAVANTWPGKLDYSLSIPSRAVAIGTNVPLDMILVPYVKGLKLGTVKASIVENLTFATPYGGSKAEERTVSKIKLSDPLGHLSGEPDSHAEDRWDLSMTIAVPPSLSKCCQDCTILNNIKVRHKVKLVISLVNPESHISELRATLPIQLFISPYVTVGVKSSVKPSINTASENDEEDTLFANVKASEDDLDPVSQPPPDYASHIYDRLWSGIPIRDTPVISPALTPSVVAAPSQSLNMEDLQEGLEQLQMQQVSGCCSPGCGSVTAQLHEAPKPLAALGSDHDPGVQRVQNGMASPDMASSPRVHHISAVTSSEDVGAVPSSAWELNSMSKVPSYKKLVWSELSGSELPPAYFNVQDVLKTSDLRRPAHHIHSSSTKVTTGHHTKSKPLYLRSISSSILHHKSHTSSHSRPNSIQAAEPHHRPQLKKGKSVSTILDYFSGDHKK</sequence>
<name>Q759V0_EREGS</name>
<dbReference type="SMART" id="SM01017">
    <property type="entry name" value="Arrestin_C"/>
    <property type="match status" value="1"/>
</dbReference>
<feature type="domain" description="Arrestin C-terminal-like" evidence="2">
    <location>
        <begin position="221"/>
        <end position="368"/>
    </location>
</feature>
<reference evidence="3 4" key="1">
    <citation type="journal article" date="2004" name="Science">
        <title>The Ashbya gossypii genome as a tool for mapping the ancient Saccharomyces cerevisiae genome.</title>
        <authorList>
            <person name="Dietrich F.S."/>
            <person name="Voegeli S."/>
            <person name="Brachat S."/>
            <person name="Lerch A."/>
            <person name="Gates K."/>
            <person name="Steiner S."/>
            <person name="Mohr C."/>
            <person name="Pohlmann R."/>
            <person name="Luedi P."/>
            <person name="Choi S."/>
            <person name="Wing R.A."/>
            <person name="Flavier A."/>
            <person name="Gaffney T.D."/>
            <person name="Philippsen P."/>
        </authorList>
    </citation>
    <scope>NUCLEOTIDE SEQUENCE [LARGE SCALE GENOMIC DNA]</scope>
    <source>
        <strain evidence="4">ATCC 10895 / CBS 109.51 / FGSC 9923 / NRRL Y-1056</strain>
    </source>
</reference>
<keyword evidence="4" id="KW-1185">Reference proteome</keyword>
<evidence type="ECO:0000313" key="4">
    <source>
        <dbReference type="Proteomes" id="UP000000591"/>
    </source>
</evidence>
<dbReference type="InterPro" id="IPR014756">
    <property type="entry name" value="Ig_E-set"/>
</dbReference>